<dbReference type="Proteomes" id="UP000027345">
    <property type="component" value="Unassembled WGS sequence"/>
</dbReference>
<dbReference type="PIRSF" id="PIRSF036625">
    <property type="entry name" value="GAF_ANTAR"/>
    <property type="match status" value="1"/>
</dbReference>
<dbReference type="AlphaFoldDB" id="A0A066U342"/>
<dbReference type="InterPro" id="IPR012074">
    <property type="entry name" value="GAF_ANTAR"/>
</dbReference>
<dbReference type="SUPFAM" id="SSF55781">
    <property type="entry name" value="GAF domain-like"/>
    <property type="match status" value="1"/>
</dbReference>
<dbReference type="InterPro" id="IPR003018">
    <property type="entry name" value="GAF"/>
</dbReference>
<accession>A0A066U342</accession>
<reference evidence="2 3" key="1">
    <citation type="submission" date="2014-05" db="EMBL/GenBank/DDBJ databases">
        <title>Draft genome sequence of Amycolatopsis rifamycinica DSM 46095.</title>
        <authorList>
            <person name="Lal R."/>
            <person name="Saxena A."/>
            <person name="Kumari R."/>
            <person name="Mukherjee U."/>
            <person name="Singh P."/>
            <person name="Sangwan N."/>
            <person name="Mahato N.K."/>
        </authorList>
    </citation>
    <scope>NUCLEOTIDE SEQUENCE [LARGE SCALE GENOMIC DNA]</scope>
    <source>
        <strain evidence="2 3">DSM 46095</strain>
    </source>
</reference>
<gene>
    <name evidence="2" type="ORF">DV20_13190</name>
</gene>
<evidence type="ECO:0000313" key="2">
    <source>
        <dbReference type="EMBL" id="KDN21871.1"/>
    </source>
</evidence>
<dbReference type="Pfam" id="PF03861">
    <property type="entry name" value="ANTAR"/>
    <property type="match status" value="1"/>
</dbReference>
<protein>
    <recommendedName>
        <fullName evidence="1">GAF domain-containing protein</fullName>
    </recommendedName>
</protein>
<dbReference type="eggNOG" id="COG2203">
    <property type="taxonomic scope" value="Bacteria"/>
</dbReference>
<dbReference type="SMART" id="SM00065">
    <property type="entry name" value="GAF"/>
    <property type="match status" value="1"/>
</dbReference>
<organism evidence="2 3">
    <name type="scientific">Amycolatopsis rifamycinica</name>
    <dbReference type="NCBI Taxonomy" id="287986"/>
    <lineage>
        <taxon>Bacteria</taxon>
        <taxon>Bacillati</taxon>
        <taxon>Actinomycetota</taxon>
        <taxon>Actinomycetes</taxon>
        <taxon>Pseudonocardiales</taxon>
        <taxon>Pseudonocardiaceae</taxon>
        <taxon>Amycolatopsis</taxon>
    </lineage>
</organism>
<feature type="domain" description="GAF" evidence="1">
    <location>
        <begin position="14"/>
        <end position="165"/>
    </location>
</feature>
<dbReference type="EMBL" id="JMQI01000026">
    <property type="protein sequence ID" value="KDN21871.1"/>
    <property type="molecule type" value="Genomic_DNA"/>
</dbReference>
<dbReference type="Gene3D" id="3.30.450.40">
    <property type="match status" value="1"/>
</dbReference>
<dbReference type="Pfam" id="PF13185">
    <property type="entry name" value="GAF_2"/>
    <property type="match status" value="1"/>
</dbReference>
<evidence type="ECO:0000313" key="3">
    <source>
        <dbReference type="Proteomes" id="UP000027345"/>
    </source>
</evidence>
<sequence length="248" mass="25298">MVELTTRLVADGTDPASLLRTATRSLGEVTGASAAGLLVADPRGGVEVLAASDDTSRFLELLQTLTGEGPCVDCIRTGEIVAAPHLDAVDPARWPAFRLAASAGGFAAVHAFPLRLRGRTLGGVNVFHTRPRELGREELAAAQALADLAVLGMTVESGDRREARLAETTLAVLNGRVRVAQAVGMVAAARDLDPGAARVLLQAHADRTRATTGEVAGAITGGTLDPALVAAASPSLSTSAAGRLAEDG</sequence>
<dbReference type="InterPro" id="IPR029016">
    <property type="entry name" value="GAF-like_dom_sf"/>
</dbReference>
<proteinExistence type="predicted"/>
<keyword evidence="3" id="KW-1185">Reference proteome</keyword>
<dbReference type="STRING" id="287986.DV20_13190"/>
<dbReference type="InterPro" id="IPR005561">
    <property type="entry name" value="ANTAR"/>
</dbReference>
<evidence type="ECO:0000259" key="1">
    <source>
        <dbReference type="SMART" id="SM00065"/>
    </source>
</evidence>
<comment type="caution">
    <text evidence="2">The sequence shown here is derived from an EMBL/GenBank/DDBJ whole genome shotgun (WGS) entry which is preliminary data.</text>
</comment>
<name>A0A066U342_9PSEU</name>